<evidence type="ECO:0000313" key="2">
    <source>
        <dbReference type="WBParaSite" id="RSKR_0000600050.1"/>
    </source>
</evidence>
<dbReference type="WBParaSite" id="RSKR_0000600050.1">
    <property type="protein sequence ID" value="RSKR_0000600050.1"/>
    <property type="gene ID" value="RSKR_0000600050"/>
</dbReference>
<reference evidence="2" key="1">
    <citation type="submission" date="2016-11" db="UniProtKB">
        <authorList>
            <consortium name="WormBaseParasite"/>
        </authorList>
    </citation>
    <scope>IDENTIFICATION</scope>
    <source>
        <strain evidence="2">KR3021</strain>
    </source>
</reference>
<sequence>MKGSFNFKYNTDLCFYSGNNVAGTFSLILGKKHKVDYLNLCLKGKSQVTITRSDSNPDGTSSSRIYVSRVNFVAGQVTLFENKELESGLHEIPFNIKIPYDWPNTFKSVHGEIKYKIRVHVKIPWTCIRKYRQFVTILPVFLPSLKSSYISKPMPIRETKHMFLILRCISFGASKIVFEVQPLRNVFCMNEDVEFDVKVENKSSTDINHFQVEFIRYCSFEAQRLNDHTKKFISTNNFYDQVKQNQTRTINFSIPIPLMSATLNENNFKGANIKVEYKIKIIAFGTNRKAKFSFPVYITGPRLNLETSISDNKNSFNFAGKPLAIL</sequence>
<name>A0AC35U0A9_9BILA</name>
<accession>A0AC35U0A9</accession>
<evidence type="ECO:0000313" key="1">
    <source>
        <dbReference type="Proteomes" id="UP000095286"/>
    </source>
</evidence>
<protein>
    <submittedName>
        <fullName evidence="2">Arrestin_C domain-containing protein</fullName>
    </submittedName>
</protein>
<proteinExistence type="predicted"/>
<organism evidence="1 2">
    <name type="scientific">Rhabditophanes sp. KR3021</name>
    <dbReference type="NCBI Taxonomy" id="114890"/>
    <lineage>
        <taxon>Eukaryota</taxon>
        <taxon>Metazoa</taxon>
        <taxon>Ecdysozoa</taxon>
        <taxon>Nematoda</taxon>
        <taxon>Chromadorea</taxon>
        <taxon>Rhabditida</taxon>
        <taxon>Tylenchina</taxon>
        <taxon>Panagrolaimomorpha</taxon>
        <taxon>Strongyloidoidea</taxon>
        <taxon>Alloionematidae</taxon>
        <taxon>Rhabditophanes</taxon>
    </lineage>
</organism>
<dbReference type="Proteomes" id="UP000095286">
    <property type="component" value="Unplaced"/>
</dbReference>